<feature type="compositionally biased region" description="Polar residues" evidence="1">
    <location>
        <begin position="212"/>
        <end position="233"/>
    </location>
</feature>
<reference evidence="2 3" key="2">
    <citation type="journal article" date="2017" name="Nature">
        <title>The Apostasia genome and the evolution of orchids.</title>
        <authorList>
            <person name="Zhang G.Q."/>
            <person name="Liu K.W."/>
            <person name="Li Z."/>
            <person name="Lohaus R."/>
            <person name="Hsiao Y.Y."/>
            <person name="Niu S.C."/>
            <person name="Wang J.Y."/>
            <person name="Lin Y.C."/>
            <person name="Xu Q."/>
            <person name="Chen L.J."/>
            <person name="Yoshida K."/>
            <person name="Fujiwara S."/>
            <person name="Wang Z.W."/>
            <person name="Zhang Y.Q."/>
            <person name="Mitsuda N."/>
            <person name="Wang M."/>
            <person name="Liu G.H."/>
            <person name="Pecoraro L."/>
            <person name="Huang H.X."/>
            <person name="Xiao X.J."/>
            <person name="Lin M."/>
            <person name="Wu X.Y."/>
            <person name="Wu W.L."/>
            <person name="Chen Y.Y."/>
            <person name="Chang S.B."/>
            <person name="Sakamoto S."/>
            <person name="Ohme-Takagi M."/>
            <person name="Yagi M."/>
            <person name="Zeng S.J."/>
            <person name="Shen C.Y."/>
            <person name="Yeh C.M."/>
            <person name="Luo Y.B."/>
            <person name="Tsai W.C."/>
            <person name="Van de Peer Y."/>
            <person name="Liu Z.J."/>
        </authorList>
    </citation>
    <scope>NUCLEOTIDE SEQUENCE [LARGE SCALE GENOMIC DNA]</scope>
    <source>
        <tissue evidence="2">The whole plant</tissue>
    </source>
</reference>
<dbReference type="PANTHER" id="PTHR33675">
    <property type="entry name" value="NUCLEAR RECEPTOR FAMILY 2 GROUP C PROTEIN"/>
    <property type="match status" value="1"/>
</dbReference>
<dbReference type="AlphaFoldDB" id="A0A2I0V9U8"/>
<keyword evidence="3" id="KW-1185">Reference proteome</keyword>
<dbReference type="EMBL" id="KZ503990">
    <property type="protein sequence ID" value="PKU60179.1"/>
    <property type="molecule type" value="Genomic_DNA"/>
</dbReference>
<gene>
    <name evidence="2" type="ORF">MA16_Dca020976</name>
</gene>
<feature type="region of interest" description="Disordered" evidence="1">
    <location>
        <begin position="204"/>
        <end position="239"/>
    </location>
</feature>
<protein>
    <recommendedName>
        <fullName evidence="4">Holocarboxylase synthetase</fullName>
    </recommendedName>
</protein>
<reference evidence="2 3" key="1">
    <citation type="journal article" date="2016" name="Sci. Rep.">
        <title>The Dendrobium catenatum Lindl. genome sequence provides insights into polysaccharide synthase, floral development and adaptive evolution.</title>
        <authorList>
            <person name="Zhang G.Q."/>
            <person name="Xu Q."/>
            <person name="Bian C."/>
            <person name="Tsai W.C."/>
            <person name="Yeh C.M."/>
            <person name="Liu K.W."/>
            <person name="Yoshida K."/>
            <person name="Zhang L.S."/>
            <person name="Chang S.B."/>
            <person name="Chen F."/>
            <person name="Shi Y."/>
            <person name="Su Y.Y."/>
            <person name="Zhang Y.Q."/>
            <person name="Chen L.J."/>
            <person name="Yin Y."/>
            <person name="Lin M."/>
            <person name="Huang H."/>
            <person name="Deng H."/>
            <person name="Wang Z.W."/>
            <person name="Zhu S.L."/>
            <person name="Zhao X."/>
            <person name="Deng C."/>
            <person name="Niu S.C."/>
            <person name="Huang J."/>
            <person name="Wang M."/>
            <person name="Liu G.H."/>
            <person name="Yang H.J."/>
            <person name="Xiao X.J."/>
            <person name="Hsiao Y.Y."/>
            <person name="Wu W.L."/>
            <person name="Chen Y.Y."/>
            <person name="Mitsuda N."/>
            <person name="Ohme-Takagi M."/>
            <person name="Luo Y.B."/>
            <person name="Van de Peer Y."/>
            <person name="Liu Z.J."/>
        </authorList>
    </citation>
    <scope>NUCLEOTIDE SEQUENCE [LARGE SCALE GENOMIC DNA]</scope>
    <source>
        <tissue evidence="2">The whole plant</tissue>
    </source>
</reference>
<evidence type="ECO:0008006" key="4">
    <source>
        <dbReference type="Google" id="ProtNLM"/>
    </source>
</evidence>
<evidence type="ECO:0000313" key="2">
    <source>
        <dbReference type="EMBL" id="PKU60179.1"/>
    </source>
</evidence>
<sequence length="239" mass="26137">MALLQANSRSCIRAGPQRNPTCSAGLSSGYRFGGCHYTIGLMTRKRKSDATPLDEADRTLYSTFCSAANSLSQLYTHAMNHQKVAFQAGERQALEKLYQWIIKKDEEGSRVTAADIVAHIENEIDFGGDDAAISPRLHFQHQFPQSTPHLPNSSIQSSPGFVGQHSYVVPRTSHSEQVKNSVFLNALSSPVDRCLHPYQLAQGEGPCGQGGTRSNYVNSSTDVQESNSPNPNDASMEIH</sequence>
<proteinExistence type="predicted"/>
<evidence type="ECO:0000256" key="1">
    <source>
        <dbReference type="SAM" id="MobiDB-lite"/>
    </source>
</evidence>
<dbReference type="InterPro" id="IPR016549">
    <property type="entry name" value="UCP009193"/>
</dbReference>
<dbReference type="Proteomes" id="UP000233837">
    <property type="component" value="Unassembled WGS sequence"/>
</dbReference>
<name>A0A2I0V9U8_9ASPA</name>
<accession>A0A2I0V9U8</accession>
<dbReference type="PANTHER" id="PTHR33675:SF1">
    <property type="entry name" value="HOLOCARBOXYLASE SYNTHETASE"/>
    <property type="match status" value="1"/>
</dbReference>
<evidence type="ECO:0000313" key="3">
    <source>
        <dbReference type="Proteomes" id="UP000233837"/>
    </source>
</evidence>
<organism evidence="2 3">
    <name type="scientific">Dendrobium catenatum</name>
    <dbReference type="NCBI Taxonomy" id="906689"/>
    <lineage>
        <taxon>Eukaryota</taxon>
        <taxon>Viridiplantae</taxon>
        <taxon>Streptophyta</taxon>
        <taxon>Embryophyta</taxon>
        <taxon>Tracheophyta</taxon>
        <taxon>Spermatophyta</taxon>
        <taxon>Magnoliopsida</taxon>
        <taxon>Liliopsida</taxon>
        <taxon>Asparagales</taxon>
        <taxon>Orchidaceae</taxon>
        <taxon>Epidendroideae</taxon>
        <taxon>Malaxideae</taxon>
        <taxon>Dendrobiinae</taxon>
        <taxon>Dendrobium</taxon>
    </lineage>
</organism>
<dbReference type="OrthoDB" id="755598at2759"/>
<dbReference type="PIRSF" id="PIRSF009193">
    <property type="entry name" value="UCP009193"/>
    <property type="match status" value="1"/>
</dbReference>